<protein>
    <submittedName>
        <fullName evidence="1">Uncharacterized protein</fullName>
    </submittedName>
</protein>
<reference evidence="1" key="2">
    <citation type="submission" date="2025-09" db="UniProtKB">
        <authorList>
            <consortium name="Ensembl"/>
        </authorList>
    </citation>
    <scope>IDENTIFICATION</scope>
</reference>
<dbReference type="Ensembl" id="ENSSOCT00000010742.1">
    <property type="protein sequence ID" value="ENSSOCP00000010459.1"/>
    <property type="gene ID" value="ENSSOCG00000007976.1"/>
</dbReference>
<dbReference type="AlphaFoldDB" id="A0A8D0F5J7"/>
<sequence length="208" mass="22170">MPTHPDFAHFLPVDGDVLTVDLDVGQAHVGDGFHTTADVVLALHLEGHQGGVVPAGFGHGVGAGALEVEIQPVEAFVVGVTPSPAGGNQGWDTPGLSARELALLLGPAPKGFARVWKEKKPWEKPWEMSWGGAHPTPPRKPSIITSVEVPQVSSAPPWTLAAPRCKSEQKNPLPTPSFPFSAVFPLITWKKLSRLGSSFKNKVPPWLN</sequence>
<evidence type="ECO:0000313" key="1">
    <source>
        <dbReference type="Ensembl" id="ENSSOCP00000010459.1"/>
    </source>
</evidence>
<accession>A0A8D0F5J7</accession>
<organism evidence="1 2">
    <name type="scientific">Strix occidentalis caurina</name>
    <name type="common">northern spotted owl</name>
    <dbReference type="NCBI Taxonomy" id="311401"/>
    <lineage>
        <taxon>Eukaryota</taxon>
        <taxon>Metazoa</taxon>
        <taxon>Chordata</taxon>
        <taxon>Craniata</taxon>
        <taxon>Vertebrata</taxon>
        <taxon>Euteleostomi</taxon>
        <taxon>Archelosauria</taxon>
        <taxon>Archosauria</taxon>
        <taxon>Dinosauria</taxon>
        <taxon>Saurischia</taxon>
        <taxon>Theropoda</taxon>
        <taxon>Coelurosauria</taxon>
        <taxon>Aves</taxon>
        <taxon>Neognathae</taxon>
        <taxon>Neoaves</taxon>
        <taxon>Telluraves</taxon>
        <taxon>Strigiformes</taxon>
        <taxon>Strigidae</taxon>
        <taxon>Strix</taxon>
    </lineage>
</organism>
<evidence type="ECO:0000313" key="2">
    <source>
        <dbReference type="Proteomes" id="UP000694551"/>
    </source>
</evidence>
<reference evidence="1" key="1">
    <citation type="submission" date="2025-08" db="UniProtKB">
        <authorList>
            <consortium name="Ensembl"/>
        </authorList>
    </citation>
    <scope>IDENTIFICATION</scope>
</reference>
<proteinExistence type="predicted"/>
<dbReference type="Proteomes" id="UP000694551">
    <property type="component" value="Unplaced"/>
</dbReference>
<name>A0A8D0F5J7_STROC</name>
<keyword evidence="2" id="KW-1185">Reference proteome</keyword>